<evidence type="ECO:0000313" key="2">
    <source>
        <dbReference type="EMBL" id="JAC73564.1"/>
    </source>
</evidence>
<sequence length="98" mass="10309">GRVAARRLAIGNQLCLRQRPSGEEAGTQNNVIQGAECQLANRCIYPCGPEEGHAGKTYPSGHMTTGTSCHSRHCPWRSSGGSGQQQSSPDELTSAAVS</sequence>
<feature type="non-terminal residue" evidence="2">
    <location>
        <position position="98"/>
    </location>
</feature>
<proteinExistence type="predicted"/>
<name>A0A061RS15_9CHLO</name>
<feature type="non-terminal residue" evidence="2">
    <location>
        <position position="1"/>
    </location>
</feature>
<feature type="region of interest" description="Disordered" evidence="1">
    <location>
        <begin position="58"/>
        <end position="98"/>
    </location>
</feature>
<protein>
    <submittedName>
        <fullName evidence="2">Uncharacterized protein</fullName>
    </submittedName>
</protein>
<evidence type="ECO:0000256" key="1">
    <source>
        <dbReference type="SAM" id="MobiDB-lite"/>
    </source>
</evidence>
<dbReference type="EMBL" id="GBEZ01012308">
    <property type="protein sequence ID" value="JAC73564.1"/>
    <property type="molecule type" value="Transcribed_RNA"/>
</dbReference>
<organism evidence="2">
    <name type="scientific">Tetraselmis sp. GSL018</name>
    <dbReference type="NCBI Taxonomy" id="582737"/>
    <lineage>
        <taxon>Eukaryota</taxon>
        <taxon>Viridiplantae</taxon>
        <taxon>Chlorophyta</taxon>
        <taxon>core chlorophytes</taxon>
        <taxon>Chlorodendrophyceae</taxon>
        <taxon>Chlorodendrales</taxon>
        <taxon>Chlorodendraceae</taxon>
        <taxon>Tetraselmis</taxon>
    </lineage>
</organism>
<reference evidence="2" key="1">
    <citation type="submission" date="2014-05" db="EMBL/GenBank/DDBJ databases">
        <title>The transcriptome of the halophilic microalga Tetraselmis sp. GSL018 isolated from the Great Salt Lake, Utah.</title>
        <authorList>
            <person name="Jinkerson R.E."/>
            <person name="D'Adamo S."/>
            <person name="Posewitz M.C."/>
        </authorList>
    </citation>
    <scope>NUCLEOTIDE SEQUENCE</scope>
    <source>
        <strain evidence="2">GSL018</strain>
    </source>
</reference>
<gene>
    <name evidence="2" type="ORF">TSPGSL018_28547</name>
</gene>
<feature type="compositionally biased region" description="Polar residues" evidence="1">
    <location>
        <begin position="89"/>
        <end position="98"/>
    </location>
</feature>
<accession>A0A061RS15</accession>
<dbReference type="AlphaFoldDB" id="A0A061RS15"/>